<protein>
    <submittedName>
        <fullName evidence="2">Uncharacterized protein</fullName>
    </submittedName>
</protein>
<name>A0A9W9Z2C8_9CNID</name>
<organism evidence="2 3">
    <name type="scientific">Desmophyllum pertusum</name>
    <dbReference type="NCBI Taxonomy" id="174260"/>
    <lineage>
        <taxon>Eukaryota</taxon>
        <taxon>Metazoa</taxon>
        <taxon>Cnidaria</taxon>
        <taxon>Anthozoa</taxon>
        <taxon>Hexacorallia</taxon>
        <taxon>Scleractinia</taxon>
        <taxon>Caryophylliina</taxon>
        <taxon>Caryophylliidae</taxon>
        <taxon>Desmophyllum</taxon>
    </lineage>
</organism>
<evidence type="ECO:0000256" key="1">
    <source>
        <dbReference type="SAM" id="MobiDB-lite"/>
    </source>
</evidence>
<feature type="region of interest" description="Disordered" evidence="1">
    <location>
        <begin position="87"/>
        <end position="111"/>
    </location>
</feature>
<keyword evidence="3" id="KW-1185">Reference proteome</keyword>
<accession>A0A9W9Z2C8</accession>
<feature type="compositionally biased region" description="Basic and acidic residues" evidence="1">
    <location>
        <begin position="99"/>
        <end position="111"/>
    </location>
</feature>
<feature type="region of interest" description="Disordered" evidence="1">
    <location>
        <begin position="1"/>
        <end position="64"/>
    </location>
</feature>
<sequence>MEETKEVTTSLKSRRLKRKSEEGSIIIIDSSRGVNSPQDRSSPKLRKYSRRLPPTDNEHCTVDNNTNQIDMKENALLSSCQTPEYALKASKGKQPETAAEARTERSHLFLV</sequence>
<reference evidence="2" key="1">
    <citation type="submission" date="2023-01" db="EMBL/GenBank/DDBJ databases">
        <title>Genome assembly of the deep-sea coral Lophelia pertusa.</title>
        <authorList>
            <person name="Herrera S."/>
            <person name="Cordes E."/>
        </authorList>
    </citation>
    <scope>NUCLEOTIDE SEQUENCE</scope>
    <source>
        <strain evidence="2">USNM1676648</strain>
        <tissue evidence="2">Polyp</tissue>
    </source>
</reference>
<dbReference type="OrthoDB" id="10039931at2759"/>
<dbReference type="EMBL" id="MU826829">
    <property type="protein sequence ID" value="KAJ7373807.1"/>
    <property type="molecule type" value="Genomic_DNA"/>
</dbReference>
<dbReference type="AlphaFoldDB" id="A0A9W9Z2C8"/>
<evidence type="ECO:0000313" key="2">
    <source>
        <dbReference type="EMBL" id="KAJ7373807.1"/>
    </source>
</evidence>
<comment type="caution">
    <text evidence="2">The sequence shown here is derived from an EMBL/GenBank/DDBJ whole genome shotgun (WGS) entry which is preliminary data.</text>
</comment>
<dbReference type="Proteomes" id="UP001163046">
    <property type="component" value="Unassembled WGS sequence"/>
</dbReference>
<gene>
    <name evidence="2" type="ORF">OS493_009129</name>
</gene>
<evidence type="ECO:0000313" key="3">
    <source>
        <dbReference type="Proteomes" id="UP001163046"/>
    </source>
</evidence>
<proteinExistence type="predicted"/>